<gene>
    <name evidence="2" type="ORF">CCAX7_20290</name>
</gene>
<dbReference type="KEGG" id="ccot:CCAX7_20290"/>
<name>A0A402D2E2_9BACT</name>
<evidence type="ECO:0000313" key="2">
    <source>
        <dbReference type="EMBL" id="BDI29978.1"/>
    </source>
</evidence>
<dbReference type="AlphaFoldDB" id="A0A402D2E2"/>
<keyword evidence="3" id="KW-1185">Reference proteome</keyword>
<organism evidence="2 3">
    <name type="scientific">Capsulimonas corticalis</name>
    <dbReference type="NCBI Taxonomy" id="2219043"/>
    <lineage>
        <taxon>Bacteria</taxon>
        <taxon>Bacillati</taxon>
        <taxon>Armatimonadota</taxon>
        <taxon>Armatimonadia</taxon>
        <taxon>Capsulimonadales</taxon>
        <taxon>Capsulimonadaceae</taxon>
        <taxon>Capsulimonas</taxon>
    </lineage>
</organism>
<reference evidence="2 3" key="1">
    <citation type="journal article" date="2019" name="Int. J. Syst. Evol. Microbiol.">
        <title>Capsulimonas corticalis gen. nov., sp. nov., an aerobic capsulated bacterium, of a novel bacterial order, Capsulimonadales ord. nov., of the class Armatimonadia of the phylum Armatimonadetes.</title>
        <authorList>
            <person name="Li J."/>
            <person name="Kudo C."/>
            <person name="Tonouchi A."/>
        </authorList>
    </citation>
    <scope>NUCLEOTIDE SEQUENCE [LARGE SCALE GENOMIC DNA]</scope>
    <source>
        <strain evidence="2 3">AX-7</strain>
    </source>
</reference>
<accession>A0A402D2E2</accession>
<dbReference type="InterPro" id="IPR013424">
    <property type="entry name" value="Ice-binding_C"/>
</dbReference>
<dbReference type="Pfam" id="PF07589">
    <property type="entry name" value="PEP-CTERM"/>
    <property type="match status" value="1"/>
</dbReference>
<dbReference type="Proteomes" id="UP000287394">
    <property type="component" value="Chromosome"/>
</dbReference>
<sequence length="218" mass="22303">MIHPKRFGAALALTAGAFLCALHPAHAQTTVFSSFGPGNTFNAGAGFYESVNDSQGAEFTVSTSGQLASVTVAVSNISGTNGAHFYLTDSAANLGNTGAALESFTFTHLTPLGTSFTPLVSLSSQHPFLTTGQTYYLYEYETGDSVNAFDLNTAGVSGTSWSSIDGGAYTSGTGSDFPAFSVQIAAAAVPEPSTLAVLAVAGLGLGLLMFKSRTRKTA</sequence>
<proteinExistence type="predicted"/>
<feature type="domain" description="Ice-binding protein C-terminal" evidence="1">
    <location>
        <begin position="188"/>
        <end position="207"/>
    </location>
</feature>
<evidence type="ECO:0000313" key="3">
    <source>
        <dbReference type="Proteomes" id="UP000287394"/>
    </source>
</evidence>
<protein>
    <recommendedName>
        <fullName evidence="1">Ice-binding protein C-terminal domain-containing protein</fullName>
    </recommendedName>
</protein>
<dbReference type="NCBIfam" id="TIGR02595">
    <property type="entry name" value="PEP_CTERM"/>
    <property type="match status" value="1"/>
</dbReference>
<evidence type="ECO:0000259" key="1">
    <source>
        <dbReference type="Pfam" id="PF07589"/>
    </source>
</evidence>
<dbReference type="EMBL" id="AP025739">
    <property type="protein sequence ID" value="BDI29978.1"/>
    <property type="molecule type" value="Genomic_DNA"/>
</dbReference>